<dbReference type="CDD" id="cd00761">
    <property type="entry name" value="Glyco_tranf_GTA_type"/>
    <property type="match status" value="1"/>
</dbReference>
<reference evidence="2 3" key="1">
    <citation type="submission" date="2016-10" db="EMBL/GenBank/DDBJ databases">
        <title>Genome sequence of Streptomyces sp. MUSC 93.</title>
        <authorList>
            <person name="Lee L.-H."/>
            <person name="Ser H.-L."/>
            <person name="Law J.W.-F."/>
        </authorList>
    </citation>
    <scope>NUCLEOTIDE SEQUENCE [LARGE SCALE GENOMIC DNA]</scope>
    <source>
        <strain evidence="2 3">MUSC 93</strain>
    </source>
</reference>
<proteinExistence type="predicted"/>
<dbReference type="Pfam" id="PF00535">
    <property type="entry name" value="Glycos_transf_2"/>
    <property type="match status" value="1"/>
</dbReference>
<keyword evidence="3" id="KW-1185">Reference proteome</keyword>
<dbReference type="SUPFAM" id="SSF53448">
    <property type="entry name" value="Nucleotide-diphospho-sugar transferases"/>
    <property type="match status" value="1"/>
</dbReference>
<gene>
    <name evidence="2" type="ORF">BIV24_25420</name>
</gene>
<sequence>MTTPTSPDVTITVIVYNDAERLPRAVASLLRQTHTNIEVIISDDHSTDDTPSVARRLAAQDPRVRYLRLPENSGGCSAPRNRALEIARAPYLMFLDSDDELPSNAVELLLAAHRERDIDFAMGAVERIRVDTGRRSTWMRDLVTERRTVEGIESEPGLLFEHLSTSKMYQREFLDRHGLRFPEGIHYEDQLFSAQAYCLARSFTVVPEPVYRWYIAPFAAAESASISNQRHKLTNVRDRIHVQTLIDEFLTDSGHEGLRPDKDYKFLKHDFRMYAGDLPYRDEEWLAGFADLVTPYLETLAPEAFARLSRTERVVIQLVRERRLAEAQSAARGLGPEVAPRETVTDGSGVTYWGTQIPSSSWARRELDVTDLELEDRPFPSTRFRHEITSVTPGPGACVDLSIRTYDPGLRLPVGPQRASVVIKPGRRRLVTAFRLDPVRPGLFEGQVRVDLAAARLPVHGFDGIRHPVLELNHQGLTNSGVLLAPLAFPTVTATRVGTLPHQVTMEPEGKVPGRVQIRWRPVGVTTRVRPVVLKVAGPRVRQAARLVRSALR</sequence>
<protein>
    <submittedName>
        <fullName evidence="2">Transferase</fullName>
    </submittedName>
</protein>
<evidence type="ECO:0000259" key="1">
    <source>
        <dbReference type="Pfam" id="PF00535"/>
    </source>
</evidence>
<dbReference type="InterPro" id="IPR029044">
    <property type="entry name" value="Nucleotide-diphossugar_trans"/>
</dbReference>
<dbReference type="AlphaFoldDB" id="A0A1S2NZT8"/>
<accession>A0A1S2NZT8</accession>
<dbReference type="Gene3D" id="3.90.550.10">
    <property type="entry name" value="Spore Coat Polysaccharide Biosynthesis Protein SpsA, Chain A"/>
    <property type="match status" value="1"/>
</dbReference>
<dbReference type="Proteomes" id="UP000179935">
    <property type="component" value="Unassembled WGS sequence"/>
</dbReference>
<dbReference type="InterPro" id="IPR001173">
    <property type="entry name" value="Glyco_trans_2-like"/>
</dbReference>
<comment type="caution">
    <text evidence="2">The sequence shown here is derived from an EMBL/GenBank/DDBJ whole genome shotgun (WGS) entry which is preliminary data.</text>
</comment>
<feature type="domain" description="Glycosyltransferase 2-like" evidence="1">
    <location>
        <begin position="11"/>
        <end position="176"/>
    </location>
</feature>
<evidence type="ECO:0000313" key="2">
    <source>
        <dbReference type="EMBL" id="OIJ86978.1"/>
    </source>
</evidence>
<name>A0A1S2NZT8_9ACTN</name>
<dbReference type="RefSeq" id="WP_071368764.1">
    <property type="nucleotide sequence ID" value="NZ_MLYP01000070.1"/>
</dbReference>
<dbReference type="STRING" id="1428652.BIV24_25420"/>
<dbReference type="PANTHER" id="PTHR22916:SF3">
    <property type="entry name" value="UDP-GLCNAC:BETAGAL BETA-1,3-N-ACETYLGLUCOSAMINYLTRANSFERASE-LIKE PROTEIN 1"/>
    <property type="match status" value="1"/>
</dbReference>
<organism evidence="2 3">
    <name type="scientific">Streptomyces colonosanans</name>
    <dbReference type="NCBI Taxonomy" id="1428652"/>
    <lineage>
        <taxon>Bacteria</taxon>
        <taxon>Bacillati</taxon>
        <taxon>Actinomycetota</taxon>
        <taxon>Actinomycetes</taxon>
        <taxon>Kitasatosporales</taxon>
        <taxon>Streptomycetaceae</taxon>
        <taxon>Streptomyces</taxon>
    </lineage>
</organism>
<dbReference type="GO" id="GO:0016758">
    <property type="term" value="F:hexosyltransferase activity"/>
    <property type="evidence" value="ECO:0007669"/>
    <property type="project" value="UniProtKB-ARBA"/>
</dbReference>
<dbReference type="OrthoDB" id="3183633at2"/>
<evidence type="ECO:0000313" key="3">
    <source>
        <dbReference type="Proteomes" id="UP000179935"/>
    </source>
</evidence>
<dbReference type="PANTHER" id="PTHR22916">
    <property type="entry name" value="GLYCOSYLTRANSFERASE"/>
    <property type="match status" value="1"/>
</dbReference>
<dbReference type="EMBL" id="MLYP01000070">
    <property type="protein sequence ID" value="OIJ86978.1"/>
    <property type="molecule type" value="Genomic_DNA"/>
</dbReference>
<keyword evidence="2" id="KW-0808">Transferase</keyword>